<dbReference type="GO" id="GO:0016787">
    <property type="term" value="F:hydrolase activity"/>
    <property type="evidence" value="ECO:0007669"/>
    <property type="project" value="InterPro"/>
</dbReference>
<dbReference type="Pfam" id="PF06821">
    <property type="entry name" value="Ser_hydrolase"/>
    <property type="match status" value="1"/>
</dbReference>
<dbReference type="InterPro" id="IPR010662">
    <property type="entry name" value="RBBP9/YdeN"/>
</dbReference>
<comment type="caution">
    <text evidence="1">The sequence shown here is derived from an EMBL/GenBank/DDBJ whole genome shotgun (WGS) entry which is preliminary data.</text>
</comment>
<dbReference type="InterPro" id="IPR029058">
    <property type="entry name" value="AB_hydrolase_fold"/>
</dbReference>
<dbReference type="EMBL" id="JPWB01000002">
    <property type="protein sequence ID" value="RCK24250.1"/>
    <property type="molecule type" value="Genomic_DNA"/>
</dbReference>
<organism evidence="1 2">
    <name type="scientific">Thalassospira profundimaris</name>
    <dbReference type="NCBI Taxonomy" id="502049"/>
    <lineage>
        <taxon>Bacteria</taxon>
        <taxon>Pseudomonadati</taxon>
        <taxon>Pseudomonadota</taxon>
        <taxon>Alphaproteobacteria</taxon>
        <taxon>Rhodospirillales</taxon>
        <taxon>Thalassospiraceae</taxon>
        <taxon>Thalassospira</taxon>
    </lineage>
</organism>
<dbReference type="AlphaFoldDB" id="A0A367VJ28"/>
<dbReference type="SUPFAM" id="SSF53474">
    <property type="entry name" value="alpha/beta-Hydrolases"/>
    <property type="match status" value="1"/>
</dbReference>
<dbReference type="PANTHER" id="PTHR15394:SF3">
    <property type="entry name" value="SERINE HYDROLASE RBBP9"/>
    <property type="match status" value="1"/>
</dbReference>
<dbReference type="Proteomes" id="UP000253061">
    <property type="component" value="Unassembled WGS sequence"/>
</dbReference>
<accession>A0A367VJ28</accession>
<dbReference type="PANTHER" id="PTHR15394">
    <property type="entry name" value="SERINE HYDROLASE RBBP9"/>
    <property type="match status" value="1"/>
</dbReference>
<evidence type="ECO:0000313" key="1">
    <source>
        <dbReference type="EMBL" id="RCK24250.1"/>
    </source>
</evidence>
<name>A0A367VJ28_9PROT</name>
<gene>
    <name evidence="1" type="ORF">TH6_05980</name>
</gene>
<reference evidence="1 2" key="1">
    <citation type="submission" date="2014-07" db="EMBL/GenBank/DDBJ databases">
        <title>Draft genome sequence of Thalassospira profundimaris R8-17.</title>
        <authorList>
            <person name="Lai Q."/>
            <person name="Shao Z."/>
        </authorList>
    </citation>
    <scope>NUCLEOTIDE SEQUENCE [LARGE SCALE GENOMIC DNA]</scope>
    <source>
        <strain evidence="1 2">R8-17</strain>
    </source>
</reference>
<evidence type="ECO:0008006" key="3">
    <source>
        <dbReference type="Google" id="ProtNLM"/>
    </source>
</evidence>
<evidence type="ECO:0000313" key="2">
    <source>
        <dbReference type="Proteomes" id="UP000253061"/>
    </source>
</evidence>
<proteinExistence type="predicted"/>
<dbReference type="Gene3D" id="3.40.50.1820">
    <property type="entry name" value="alpha/beta hydrolase"/>
    <property type="match status" value="1"/>
</dbReference>
<protein>
    <recommendedName>
        <fullName evidence="3">Esterase</fullName>
    </recommendedName>
</protein>
<dbReference type="RefSeq" id="WP_062956992.1">
    <property type="nucleotide sequence ID" value="NZ_JPWB01000002.1"/>
</dbReference>
<sequence length="190" mass="20881">MAVKRDLVFIHSAGPQGGKNGSTGLISRLEAALGDKFNIIAPLMPAPERPDIDAWLSQIDQTVSQAKSGAVLVGHSLGGSSILQYLARNPDIWRGKDRFSAIFSIAAPFWGLADWEVTEFSLTEDEVAVLEECKPMHFCHSVDDKIVRFAHCETYLQHFAHADQIRLNTAGHLLLDGDITALIEKILIYA</sequence>